<sequence length="422" mass="45277">MAPIRVLVVGAGSRGSAYAAWIREHPDIARVVAVAEPRPAYRDRLGDACGVPQEARFADWREAAALPRTADAALVCTLDDAHLEPALAFAASGHHLMVEKPLAQTPADCTAIVEAAHRAGVLLSVGHVLRHAPYTRLVTSLLEAGRIGRVTGIDHIEPVGFWHHAHSYVRGNWRRTADAAPMLLAKSCHDLDWIRYVVGREPTAVSSFGSLRHFRPEQAPQGAAERCTECPVEPECAYSAPRIYGRFLEQGVTGWPLDVLTPEPTAESVAEALRTGPYGRCVYHSDNDVVDRQVVALEFEGGAAGTFTMTAFTQAGHRRTTLFGTDGELYCDGETVTVYDFLTRTTETLKPESAGGAGAGHGGGDGGLLSAFFAGIAADDPGLVETSGEDALRSHLLVFAAERARLEGRVVCLPEEGGRQER</sequence>
<dbReference type="SUPFAM" id="SSF51735">
    <property type="entry name" value="NAD(P)-binding Rossmann-fold domains"/>
    <property type="match status" value="1"/>
</dbReference>
<evidence type="ECO:0000259" key="2">
    <source>
        <dbReference type="Pfam" id="PF01408"/>
    </source>
</evidence>
<dbReference type="PANTHER" id="PTHR43377:SF12">
    <property type="entry name" value="BINDING ROSSMANN FOLD OXIDOREDUCTASE, PUTATIVE (AFU_ORTHOLOGUE AFUA_3G11840)-RELATED"/>
    <property type="match status" value="1"/>
</dbReference>
<dbReference type="Pfam" id="PF02894">
    <property type="entry name" value="GFO_IDH_MocA_C"/>
    <property type="match status" value="1"/>
</dbReference>
<dbReference type="PANTHER" id="PTHR43377">
    <property type="entry name" value="BILIVERDIN REDUCTASE A"/>
    <property type="match status" value="1"/>
</dbReference>
<accession>A0ABT4TV04</accession>
<dbReference type="InterPro" id="IPR036291">
    <property type="entry name" value="NAD(P)-bd_dom_sf"/>
</dbReference>
<evidence type="ECO:0000313" key="4">
    <source>
        <dbReference type="EMBL" id="MDA2808069.1"/>
    </source>
</evidence>
<comment type="caution">
    <text evidence="4">The sequence shown here is derived from an EMBL/GenBank/DDBJ whole genome shotgun (WGS) entry which is preliminary data.</text>
</comment>
<evidence type="ECO:0000259" key="3">
    <source>
        <dbReference type="Pfam" id="PF02894"/>
    </source>
</evidence>
<evidence type="ECO:0000313" key="5">
    <source>
        <dbReference type="Proteomes" id="UP001165685"/>
    </source>
</evidence>
<dbReference type="InterPro" id="IPR051450">
    <property type="entry name" value="Gfo/Idh/MocA_Oxidoreductases"/>
</dbReference>
<dbReference type="InterPro" id="IPR000683">
    <property type="entry name" value="Gfo/Idh/MocA-like_OxRdtase_N"/>
</dbReference>
<protein>
    <submittedName>
        <fullName evidence="4">Gfo/Idh/MocA family oxidoreductase</fullName>
    </submittedName>
</protein>
<dbReference type="EMBL" id="JAQFWP010000071">
    <property type="protein sequence ID" value="MDA2808069.1"/>
    <property type="molecule type" value="Genomic_DNA"/>
</dbReference>
<dbReference type="SUPFAM" id="SSF55347">
    <property type="entry name" value="Glyceraldehyde-3-phosphate dehydrogenase-like, C-terminal domain"/>
    <property type="match status" value="1"/>
</dbReference>
<feature type="domain" description="Gfo/Idh/MocA-like oxidoreductase N-terminal" evidence="2">
    <location>
        <begin position="4"/>
        <end position="127"/>
    </location>
</feature>
<evidence type="ECO:0000256" key="1">
    <source>
        <dbReference type="ARBA" id="ARBA00010928"/>
    </source>
</evidence>
<gene>
    <name evidence="4" type="ORF">O4U47_26395</name>
</gene>
<feature type="domain" description="Gfo/Idh/MocA-like oxidoreductase C-terminal" evidence="3">
    <location>
        <begin position="140"/>
        <end position="332"/>
    </location>
</feature>
<proteinExistence type="inferred from homology"/>
<dbReference type="Pfam" id="PF01408">
    <property type="entry name" value="GFO_IDH_MocA"/>
    <property type="match status" value="1"/>
</dbReference>
<keyword evidence="5" id="KW-1185">Reference proteome</keyword>
<dbReference type="RefSeq" id="WP_270680685.1">
    <property type="nucleotide sequence ID" value="NZ_JAQFWP010000071.1"/>
</dbReference>
<reference evidence="4" key="1">
    <citation type="submission" date="2023-01" db="EMBL/GenBank/DDBJ databases">
        <title>Draft genome sequence of Nocardiopsis sp. LSu2-4 isolated from halophytes.</title>
        <authorList>
            <person name="Duangmal K."/>
            <person name="Chantavorakit T."/>
        </authorList>
    </citation>
    <scope>NUCLEOTIDE SEQUENCE</scope>
    <source>
        <strain evidence="4">LSu2-4</strain>
    </source>
</reference>
<comment type="similarity">
    <text evidence="1">Belongs to the Gfo/Idh/MocA family.</text>
</comment>
<dbReference type="Gene3D" id="3.30.360.10">
    <property type="entry name" value="Dihydrodipicolinate Reductase, domain 2"/>
    <property type="match status" value="1"/>
</dbReference>
<name>A0ABT4TV04_9ACTN</name>
<dbReference type="InterPro" id="IPR004104">
    <property type="entry name" value="Gfo/Idh/MocA-like_OxRdtase_C"/>
</dbReference>
<organism evidence="4 5">
    <name type="scientific">Nocardiopsis suaedae</name>
    <dbReference type="NCBI Taxonomy" id="3018444"/>
    <lineage>
        <taxon>Bacteria</taxon>
        <taxon>Bacillati</taxon>
        <taxon>Actinomycetota</taxon>
        <taxon>Actinomycetes</taxon>
        <taxon>Streptosporangiales</taxon>
        <taxon>Nocardiopsidaceae</taxon>
        <taxon>Nocardiopsis</taxon>
    </lineage>
</organism>
<dbReference type="Gene3D" id="3.40.50.720">
    <property type="entry name" value="NAD(P)-binding Rossmann-like Domain"/>
    <property type="match status" value="1"/>
</dbReference>
<dbReference type="Proteomes" id="UP001165685">
    <property type="component" value="Unassembled WGS sequence"/>
</dbReference>